<keyword evidence="3" id="KW-1185">Reference proteome</keyword>
<gene>
    <name evidence="2" type="ORF">DFP72DRAFT_852325</name>
</gene>
<comment type="caution">
    <text evidence="2">The sequence shown here is derived from an EMBL/GenBank/DDBJ whole genome shotgun (WGS) entry which is preliminary data.</text>
</comment>
<protein>
    <submittedName>
        <fullName evidence="2">P-loop containing nucleoside triphosphate hydrolase protein</fullName>
    </submittedName>
</protein>
<dbReference type="CDD" id="cd00882">
    <property type="entry name" value="Ras_like_GTPase"/>
    <property type="match status" value="1"/>
</dbReference>
<dbReference type="Pfam" id="PF01926">
    <property type="entry name" value="MMR_HSR1"/>
    <property type="match status" value="1"/>
</dbReference>
<accession>A0A8H6HMH5</accession>
<dbReference type="Proteomes" id="UP000521943">
    <property type="component" value="Unassembled WGS sequence"/>
</dbReference>
<dbReference type="SUPFAM" id="SSF52540">
    <property type="entry name" value="P-loop containing nucleoside triphosphate hydrolases"/>
    <property type="match status" value="1"/>
</dbReference>
<proteinExistence type="predicted"/>
<name>A0A8H6HMH5_9AGAR</name>
<dbReference type="InterPro" id="IPR025662">
    <property type="entry name" value="Sigma_54_int_dom_ATP-bd_1"/>
</dbReference>
<feature type="domain" description="G" evidence="1">
    <location>
        <begin position="21"/>
        <end position="121"/>
    </location>
</feature>
<evidence type="ECO:0000313" key="2">
    <source>
        <dbReference type="EMBL" id="KAF6749760.1"/>
    </source>
</evidence>
<dbReference type="InterPro" id="IPR006073">
    <property type="entry name" value="GTP-bd"/>
</dbReference>
<dbReference type="Gene3D" id="3.40.50.300">
    <property type="entry name" value="P-loop containing nucleotide triphosphate hydrolases"/>
    <property type="match status" value="1"/>
</dbReference>
<evidence type="ECO:0000259" key="1">
    <source>
        <dbReference type="Pfam" id="PF01926"/>
    </source>
</evidence>
<reference evidence="2 3" key="1">
    <citation type="submission" date="2020-07" db="EMBL/GenBank/DDBJ databases">
        <title>Comparative genomics of pyrophilous fungi reveals a link between fire events and developmental genes.</title>
        <authorList>
            <consortium name="DOE Joint Genome Institute"/>
            <person name="Steindorff A.S."/>
            <person name="Carver A."/>
            <person name="Calhoun S."/>
            <person name="Stillman K."/>
            <person name="Liu H."/>
            <person name="Lipzen A."/>
            <person name="Pangilinan J."/>
            <person name="Labutti K."/>
            <person name="Bruns T.D."/>
            <person name="Grigoriev I.V."/>
        </authorList>
    </citation>
    <scope>NUCLEOTIDE SEQUENCE [LARGE SCALE GENOMIC DNA]</scope>
    <source>
        <strain evidence="2 3">CBS 144469</strain>
    </source>
</reference>
<dbReference type="EMBL" id="JACGCI010000061">
    <property type="protein sequence ID" value="KAF6749760.1"/>
    <property type="molecule type" value="Genomic_DNA"/>
</dbReference>
<dbReference type="InterPro" id="IPR027417">
    <property type="entry name" value="P-loop_NTPase"/>
</dbReference>
<sequence>MQLETNDQVPAVSPAPVRHNIVVFGESGTGKSSIVNMLCGHDQAPVAGAAVGCTLESKGYEGEINGQPYMFWDTCGLNEGEGGKIPDMKAAAALYHLLCNLEDGVSLLVFCMRGPRITEIKYSNWELFREVICQKEVPTVLAVTHLEQEELDGWWSENQAAFKRAKIRPDKARHREFQQEEWDEIHSDPGVACITATKGKVKRNQYLYQEEYDASCAKIRKLVFEAHLPEPWKLERVEWFQRVTREVKTGCWPWSKSVEEHSYLPGDGVYALMRRWGIKDKAEASSLARILEGAYRNVGTA</sequence>
<evidence type="ECO:0000313" key="3">
    <source>
        <dbReference type="Proteomes" id="UP000521943"/>
    </source>
</evidence>
<dbReference type="AlphaFoldDB" id="A0A8H6HMH5"/>
<dbReference type="OrthoDB" id="8954335at2759"/>
<organism evidence="2 3">
    <name type="scientific">Ephemerocybe angulata</name>
    <dbReference type="NCBI Taxonomy" id="980116"/>
    <lineage>
        <taxon>Eukaryota</taxon>
        <taxon>Fungi</taxon>
        <taxon>Dikarya</taxon>
        <taxon>Basidiomycota</taxon>
        <taxon>Agaricomycotina</taxon>
        <taxon>Agaricomycetes</taxon>
        <taxon>Agaricomycetidae</taxon>
        <taxon>Agaricales</taxon>
        <taxon>Agaricineae</taxon>
        <taxon>Psathyrellaceae</taxon>
        <taxon>Ephemerocybe</taxon>
    </lineage>
</organism>
<keyword evidence="2" id="KW-0378">Hydrolase</keyword>
<dbReference type="GO" id="GO:0005525">
    <property type="term" value="F:GTP binding"/>
    <property type="evidence" value="ECO:0007669"/>
    <property type="project" value="InterPro"/>
</dbReference>
<dbReference type="PROSITE" id="PS00675">
    <property type="entry name" value="SIGMA54_INTERACT_1"/>
    <property type="match status" value="1"/>
</dbReference>
<dbReference type="GO" id="GO:0016787">
    <property type="term" value="F:hydrolase activity"/>
    <property type="evidence" value="ECO:0007669"/>
    <property type="project" value="UniProtKB-KW"/>
</dbReference>